<evidence type="ECO:0000256" key="2">
    <source>
        <dbReference type="SAM" id="SignalP"/>
    </source>
</evidence>
<evidence type="ECO:0000256" key="1">
    <source>
        <dbReference type="SAM" id="MobiDB-lite"/>
    </source>
</evidence>
<dbReference type="RefSeq" id="XP_033598615.1">
    <property type="nucleotide sequence ID" value="XM_033750057.1"/>
</dbReference>
<dbReference type="AlphaFoldDB" id="A0A6A6W2C0"/>
<dbReference type="GO" id="GO:0032259">
    <property type="term" value="P:methylation"/>
    <property type="evidence" value="ECO:0007669"/>
    <property type="project" value="UniProtKB-KW"/>
</dbReference>
<feature type="region of interest" description="Disordered" evidence="1">
    <location>
        <begin position="33"/>
        <end position="61"/>
    </location>
</feature>
<dbReference type="GeneID" id="54491111"/>
<evidence type="ECO:0000313" key="4">
    <source>
        <dbReference type="Proteomes" id="UP000799437"/>
    </source>
</evidence>
<dbReference type="CDD" id="cd02440">
    <property type="entry name" value="AdoMet_MTases"/>
    <property type="match status" value="1"/>
</dbReference>
<gene>
    <name evidence="3" type="ORF">EJ05DRAFT_92200</name>
</gene>
<dbReference type="EMBL" id="ML996576">
    <property type="protein sequence ID" value="KAF2756164.1"/>
    <property type="molecule type" value="Genomic_DNA"/>
</dbReference>
<evidence type="ECO:0000313" key="3">
    <source>
        <dbReference type="EMBL" id="KAF2756164.1"/>
    </source>
</evidence>
<name>A0A6A6W2C0_9PEZI</name>
<dbReference type="SUPFAM" id="SSF53335">
    <property type="entry name" value="S-adenosyl-L-methionine-dependent methyltransferases"/>
    <property type="match status" value="1"/>
</dbReference>
<keyword evidence="3" id="KW-0808">Transferase</keyword>
<keyword evidence="3" id="KW-0489">Methyltransferase</keyword>
<sequence length="428" mass="47675">MRICLTAVCLDFVQGVGADSQGVMSKRTARMMEEGSSSRHNISGGSQRSSPESTRSLRSEDLSVVNENGRAYPNDTFFMPCDSQEQTRLSILHRVFLNALGGQLTTAPLPSTIERILDVGSGSGDWAVAIALEYPGAEVVAVDLAVWDVEAAEEDAKQRLDEQGMHDVELPEVTWEIADLDMWGPVEHVEVTVEEGIEDEHVAKSVTGLNTQEGGKGRANSVQSNRSSRRESWRRSYNPPSRRGSVNLGWNFSEPFDFIHIRGMKGAFAYWTGVYRECYANLVPGGWLEVVDFQYHIAQPDSVMREVFINFHAVASKSGYPVTTTHLQREFFEAAGFEEYEMIAIDIPLGAWPGDDENHTLGKMHLVSLVESIEATALRSMTKHAGFTKEEVQERCGDVVQELLTGVHDQLETSFRFVRARKPLNDDK</sequence>
<dbReference type="GO" id="GO:0008168">
    <property type="term" value="F:methyltransferase activity"/>
    <property type="evidence" value="ECO:0007669"/>
    <property type="project" value="UniProtKB-KW"/>
</dbReference>
<feature type="chain" id="PRO_5025531591" evidence="2">
    <location>
        <begin position="19"/>
        <end position="428"/>
    </location>
</feature>
<feature type="region of interest" description="Disordered" evidence="1">
    <location>
        <begin position="204"/>
        <end position="240"/>
    </location>
</feature>
<keyword evidence="2" id="KW-0732">Signal</keyword>
<dbReference type="InterPro" id="IPR029063">
    <property type="entry name" value="SAM-dependent_MTases_sf"/>
</dbReference>
<accession>A0A6A6W2C0</accession>
<dbReference type="OrthoDB" id="2013972at2759"/>
<dbReference type="Proteomes" id="UP000799437">
    <property type="component" value="Unassembled WGS sequence"/>
</dbReference>
<feature type="signal peptide" evidence="2">
    <location>
        <begin position="1"/>
        <end position="18"/>
    </location>
</feature>
<feature type="compositionally biased region" description="Polar residues" evidence="1">
    <location>
        <begin position="38"/>
        <end position="54"/>
    </location>
</feature>
<protein>
    <submittedName>
        <fullName evidence="3">S-adenosyl-L-methionine-dependent methyltransferase</fullName>
    </submittedName>
</protein>
<reference evidence="3" key="1">
    <citation type="journal article" date="2020" name="Stud. Mycol.">
        <title>101 Dothideomycetes genomes: a test case for predicting lifestyles and emergence of pathogens.</title>
        <authorList>
            <person name="Haridas S."/>
            <person name="Albert R."/>
            <person name="Binder M."/>
            <person name="Bloem J."/>
            <person name="Labutti K."/>
            <person name="Salamov A."/>
            <person name="Andreopoulos B."/>
            <person name="Baker S."/>
            <person name="Barry K."/>
            <person name="Bills G."/>
            <person name="Bluhm B."/>
            <person name="Cannon C."/>
            <person name="Castanera R."/>
            <person name="Culley D."/>
            <person name="Daum C."/>
            <person name="Ezra D."/>
            <person name="Gonzalez J."/>
            <person name="Henrissat B."/>
            <person name="Kuo A."/>
            <person name="Liang C."/>
            <person name="Lipzen A."/>
            <person name="Lutzoni F."/>
            <person name="Magnuson J."/>
            <person name="Mondo S."/>
            <person name="Nolan M."/>
            <person name="Ohm R."/>
            <person name="Pangilinan J."/>
            <person name="Park H.-J."/>
            <person name="Ramirez L."/>
            <person name="Alfaro M."/>
            <person name="Sun H."/>
            <person name="Tritt A."/>
            <person name="Yoshinaga Y."/>
            <person name="Zwiers L.-H."/>
            <person name="Turgeon B."/>
            <person name="Goodwin S."/>
            <person name="Spatafora J."/>
            <person name="Crous P."/>
            <person name="Grigoriev I."/>
        </authorList>
    </citation>
    <scope>NUCLEOTIDE SEQUENCE</scope>
    <source>
        <strain evidence="3">CBS 121739</strain>
    </source>
</reference>
<keyword evidence="4" id="KW-1185">Reference proteome</keyword>
<organism evidence="3 4">
    <name type="scientific">Pseudovirgaria hyperparasitica</name>
    <dbReference type="NCBI Taxonomy" id="470096"/>
    <lineage>
        <taxon>Eukaryota</taxon>
        <taxon>Fungi</taxon>
        <taxon>Dikarya</taxon>
        <taxon>Ascomycota</taxon>
        <taxon>Pezizomycotina</taxon>
        <taxon>Dothideomycetes</taxon>
        <taxon>Dothideomycetes incertae sedis</taxon>
        <taxon>Acrospermales</taxon>
        <taxon>Acrospermaceae</taxon>
        <taxon>Pseudovirgaria</taxon>
    </lineage>
</organism>
<proteinExistence type="predicted"/>
<dbReference type="Gene3D" id="3.40.50.150">
    <property type="entry name" value="Vaccinia Virus protein VP39"/>
    <property type="match status" value="1"/>
</dbReference>
<dbReference type="PANTHER" id="PTHR43591">
    <property type="entry name" value="METHYLTRANSFERASE"/>
    <property type="match status" value="1"/>
</dbReference>
<dbReference type="Pfam" id="PF13489">
    <property type="entry name" value="Methyltransf_23"/>
    <property type="match status" value="1"/>
</dbReference>
<dbReference type="PANTHER" id="PTHR43591:SF10">
    <property type="entry name" value="ABC TRANSMEMBRANE TYPE-1 DOMAIN-CONTAINING PROTEIN-RELATED"/>
    <property type="match status" value="1"/>
</dbReference>